<dbReference type="GO" id="GO:0006793">
    <property type="term" value="P:phosphorus metabolic process"/>
    <property type="evidence" value="ECO:0007669"/>
    <property type="project" value="UniProtKB-ARBA"/>
</dbReference>
<organism evidence="2 3">
    <name type="scientific">Actinoallomurus iriomotensis</name>
    <dbReference type="NCBI Taxonomy" id="478107"/>
    <lineage>
        <taxon>Bacteria</taxon>
        <taxon>Bacillati</taxon>
        <taxon>Actinomycetota</taxon>
        <taxon>Actinomycetes</taxon>
        <taxon>Streptosporangiales</taxon>
        <taxon>Thermomonosporaceae</taxon>
        <taxon>Actinoallomurus</taxon>
    </lineage>
</organism>
<dbReference type="InterPro" id="IPR001736">
    <property type="entry name" value="PLipase_D/transphosphatidylase"/>
</dbReference>
<dbReference type="Gene3D" id="1.10.287.1060">
    <property type="entry name" value="ESAT-6-like"/>
    <property type="match status" value="1"/>
</dbReference>
<comment type="caution">
    <text evidence="2">The sequence shown here is derived from an EMBL/GenBank/DDBJ whole genome shotgun (WGS) entry which is preliminary data.</text>
</comment>
<name>A0A9W6W6L7_9ACTN</name>
<feature type="domain" description="PLD phosphodiesterase" evidence="1">
    <location>
        <begin position="80"/>
        <end position="107"/>
    </location>
</feature>
<dbReference type="Proteomes" id="UP001165074">
    <property type="component" value="Unassembled WGS sequence"/>
</dbReference>
<accession>A0A9W6W6L7</accession>
<evidence type="ECO:0000259" key="1">
    <source>
        <dbReference type="PROSITE" id="PS50035"/>
    </source>
</evidence>
<protein>
    <recommendedName>
        <fullName evidence="1">PLD phosphodiesterase domain-containing protein</fullName>
    </recommendedName>
</protein>
<sequence>MTRWDMGRETLTTLTRRTHGSTEELRSLIQQLIRAAEPLEGRFDGNGKAMFDNFKAHADQISADLGRGLGSVNTGQAGMNKAFTHGDITMADDTRSLMGAANFDGAKFRG</sequence>
<dbReference type="AlphaFoldDB" id="A0A9W6W6L7"/>
<evidence type="ECO:0000313" key="2">
    <source>
        <dbReference type="EMBL" id="GLY92152.1"/>
    </source>
</evidence>
<proteinExistence type="predicted"/>
<keyword evidence="3" id="KW-1185">Reference proteome</keyword>
<dbReference type="EMBL" id="BSTK01000025">
    <property type="protein sequence ID" value="GLY92152.1"/>
    <property type="molecule type" value="Genomic_DNA"/>
</dbReference>
<reference evidence="2" key="1">
    <citation type="submission" date="2023-03" db="EMBL/GenBank/DDBJ databases">
        <title>Actinoallomurus iriomotensis NBRC 103684.</title>
        <authorList>
            <person name="Ichikawa N."/>
            <person name="Sato H."/>
            <person name="Tonouchi N."/>
        </authorList>
    </citation>
    <scope>NUCLEOTIDE SEQUENCE</scope>
    <source>
        <strain evidence="2">NBRC 103684</strain>
    </source>
</reference>
<gene>
    <name evidence="2" type="ORF">Airi02_100800</name>
</gene>
<dbReference type="RefSeq" id="WP_285584158.1">
    <property type="nucleotide sequence ID" value="NZ_BSTK01000025.1"/>
</dbReference>
<dbReference type="GO" id="GO:0003824">
    <property type="term" value="F:catalytic activity"/>
    <property type="evidence" value="ECO:0007669"/>
    <property type="project" value="InterPro"/>
</dbReference>
<dbReference type="PROSITE" id="PS50035">
    <property type="entry name" value="PLD"/>
    <property type="match status" value="1"/>
</dbReference>
<evidence type="ECO:0000313" key="3">
    <source>
        <dbReference type="Proteomes" id="UP001165074"/>
    </source>
</evidence>